<protein>
    <recommendedName>
        <fullName evidence="6">Gustatory receptor</fullName>
    </recommendedName>
</protein>
<name>A0A0M3QXL2_DROBS</name>
<evidence type="ECO:0000313" key="8">
    <source>
        <dbReference type="Proteomes" id="UP000494163"/>
    </source>
</evidence>
<dbReference type="InterPro" id="IPR013604">
    <property type="entry name" value="7TM_chemorcpt"/>
</dbReference>
<dbReference type="GO" id="GO:0007165">
    <property type="term" value="P:signal transduction"/>
    <property type="evidence" value="ECO:0007669"/>
    <property type="project" value="UniProtKB-KW"/>
</dbReference>
<gene>
    <name evidence="7" type="ORF">Dbus_chr3Rg873</name>
</gene>
<dbReference type="AlphaFoldDB" id="A0A0M3QXL2"/>
<dbReference type="OrthoDB" id="8039669at2759"/>
<dbReference type="Proteomes" id="UP000494163">
    <property type="component" value="Chromosome 3R"/>
</dbReference>
<feature type="transmembrane region" description="Helical" evidence="6">
    <location>
        <begin position="38"/>
        <end position="58"/>
    </location>
</feature>
<accession>A0A0M3QXL2</accession>
<dbReference type="GO" id="GO:0050909">
    <property type="term" value="P:sensory perception of taste"/>
    <property type="evidence" value="ECO:0007669"/>
    <property type="project" value="InterPro"/>
</dbReference>
<evidence type="ECO:0000256" key="5">
    <source>
        <dbReference type="ARBA" id="ARBA00023136"/>
    </source>
</evidence>
<feature type="transmembrane region" description="Helical" evidence="6">
    <location>
        <begin position="332"/>
        <end position="353"/>
    </location>
</feature>
<dbReference type="EMBL" id="CP012526">
    <property type="protein sequence ID" value="ALC46123.1"/>
    <property type="molecule type" value="Genomic_DNA"/>
</dbReference>
<feature type="transmembrane region" description="Helical" evidence="6">
    <location>
        <begin position="209"/>
        <end position="236"/>
    </location>
</feature>
<keyword evidence="3 6" id="KW-0812">Transmembrane</keyword>
<keyword evidence="6" id="KW-0675">Receptor</keyword>
<comment type="subcellular location">
    <subcellularLocation>
        <location evidence="1 6">Cell membrane</location>
        <topology evidence="1 6">Multi-pass membrane protein</topology>
    </subcellularLocation>
</comment>
<keyword evidence="5 6" id="KW-0472">Membrane</keyword>
<proteinExistence type="inferred from homology"/>
<dbReference type="STRING" id="30019.A0A0M3QXL2"/>
<evidence type="ECO:0000313" key="7">
    <source>
        <dbReference type="EMBL" id="ALC46123.1"/>
    </source>
</evidence>
<keyword evidence="2 6" id="KW-1003">Cell membrane</keyword>
<feature type="transmembrane region" description="Helical" evidence="6">
    <location>
        <begin position="256"/>
        <end position="277"/>
    </location>
</feature>
<keyword evidence="4 6" id="KW-1133">Transmembrane helix</keyword>
<comment type="similarity">
    <text evidence="6">Belongs to the insect chemoreceptor superfamily. Gustatory receptor (GR) family.</text>
</comment>
<organism evidence="7 8">
    <name type="scientific">Drosophila busckii</name>
    <name type="common">Fruit fly</name>
    <dbReference type="NCBI Taxonomy" id="30019"/>
    <lineage>
        <taxon>Eukaryota</taxon>
        <taxon>Metazoa</taxon>
        <taxon>Ecdysozoa</taxon>
        <taxon>Arthropoda</taxon>
        <taxon>Hexapoda</taxon>
        <taxon>Insecta</taxon>
        <taxon>Pterygota</taxon>
        <taxon>Neoptera</taxon>
        <taxon>Endopterygota</taxon>
        <taxon>Diptera</taxon>
        <taxon>Brachycera</taxon>
        <taxon>Muscomorpha</taxon>
        <taxon>Ephydroidea</taxon>
        <taxon>Drosophilidae</taxon>
        <taxon>Drosophila</taxon>
    </lineage>
</organism>
<evidence type="ECO:0000256" key="3">
    <source>
        <dbReference type="ARBA" id="ARBA00022692"/>
    </source>
</evidence>
<evidence type="ECO:0000256" key="1">
    <source>
        <dbReference type="ARBA" id="ARBA00004651"/>
    </source>
</evidence>
<feature type="transmembrane region" description="Helical" evidence="6">
    <location>
        <begin position="167"/>
        <end position="188"/>
    </location>
</feature>
<dbReference type="GO" id="GO:0005886">
    <property type="term" value="C:plasma membrane"/>
    <property type="evidence" value="ECO:0007669"/>
    <property type="project" value="UniProtKB-SubCell"/>
</dbReference>
<comment type="function">
    <text evidence="6">Gustatory receptor which mediates acceptance or avoidance behavior, depending on its substrates.</text>
</comment>
<evidence type="ECO:0000256" key="6">
    <source>
        <dbReference type="RuleBase" id="RU363108"/>
    </source>
</evidence>
<feature type="transmembrane region" description="Helical" evidence="6">
    <location>
        <begin position="78"/>
        <end position="100"/>
    </location>
</feature>
<sequence>MPRLPHIGALQLLLRQWQLLTLAPISYARGRGARCSRLVTTSAAIKWLILLALSPLLLQQSVSLYEATNVQHSSLFRHIALGTMAGDLGISLALLGAHLWQRQRLAKLINSLVKLQQRVGLGWCATLLLWAKMLLSLYELLCNVPFLQQNAARLPWLQLLAYSVQLYVQHVSSVFGNGIFGALLLLLTHIRQLQHELQVQRCWQREQHLLRIFEQFVSVFQPGMLLLVLGSFINILANMYAYMSYFVAQHGVPLTISNYCLIVAIQLYALILVAYVCQLQHQRLRSRCLELYYVPATMNAQQAALPTKTLSWPLLKPHLKFSILGLFELDNAFWLFLVSYAVNFIVIILQFTLENMKR</sequence>
<keyword evidence="8" id="KW-1185">Reference proteome</keyword>
<evidence type="ECO:0000256" key="2">
    <source>
        <dbReference type="ARBA" id="ARBA00022475"/>
    </source>
</evidence>
<evidence type="ECO:0000256" key="4">
    <source>
        <dbReference type="ARBA" id="ARBA00022989"/>
    </source>
</evidence>
<feature type="transmembrane region" description="Helical" evidence="6">
    <location>
        <begin position="121"/>
        <end position="147"/>
    </location>
</feature>
<keyword evidence="6" id="KW-0807">Transducer</keyword>
<dbReference type="Pfam" id="PF08395">
    <property type="entry name" value="7tm_7"/>
    <property type="match status" value="1"/>
</dbReference>
<dbReference type="OMA" id="AMNFIVI"/>
<reference evidence="7 8" key="1">
    <citation type="submission" date="2015-08" db="EMBL/GenBank/DDBJ databases">
        <title>Ancestral chromatin configuration constrains chromatin evolution on differentiating sex chromosomes in Drosophila.</title>
        <authorList>
            <person name="Zhou Q."/>
            <person name="Bachtrog D."/>
        </authorList>
    </citation>
    <scope>NUCLEOTIDE SEQUENCE [LARGE SCALE GENOMIC DNA]</scope>
    <source>
        <tissue evidence="7">Whole larvae</tissue>
    </source>
</reference>